<dbReference type="EMBL" id="JAUSVF010000004">
    <property type="protein sequence ID" value="MDQ0323704.1"/>
    <property type="molecule type" value="Genomic_DNA"/>
</dbReference>
<accession>A0ABU0BZN7</accession>
<proteinExistence type="predicted"/>
<dbReference type="Proteomes" id="UP001230207">
    <property type="component" value="Unassembled WGS sequence"/>
</dbReference>
<comment type="caution">
    <text evidence="1">The sequence shown here is derived from an EMBL/GenBank/DDBJ whole genome shotgun (WGS) entry which is preliminary data.</text>
</comment>
<organism evidence="1 2">
    <name type="scientific">Pararhizobium capsulatum DSM 1112</name>
    <dbReference type="NCBI Taxonomy" id="1121113"/>
    <lineage>
        <taxon>Bacteria</taxon>
        <taxon>Pseudomonadati</taxon>
        <taxon>Pseudomonadota</taxon>
        <taxon>Alphaproteobacteria</taxon>
        <taxon>Hyphomicrobiales</taxon>
        <taxon>Rhizobiaceae</taxon>
        <taxon>Rhizobium/Agrobacterium group</taxon>
        <taxon>Pararhizobium</taxon>
    </lineage>
</organism>
<evidence type="ECO:0000313" key="1">
    <source>
        <dbReference type="EMBL" id="MDQ0323704.1"/>
    </source>
</evidence>
<evidence type="ECO:0000313" key="2">
    <source>
        <dbReference type="Proteomes" id="UP001230207"/>
    </source>
</evidence>
<dbReference type="RefSeq" id="WP_307236435.1">
    <property type="nucleotide sequence ID" value="NZ_JAUSVF010000004.1"/>
</dbReference>
<protein>
    <submittedName>
        <fullName evidence="1">Deoxyhypusine synthase</fullName>
    </submittedName>
</protein>
<sequence>MAQVAYYHDTSEGVILYFSTPHNDQLRIKVLEDLAQVNDLLEQALQPKHR</sequence>
<name>A0ABU0BZN7_9HYPH</name>
<keyword evidence="2" id="KW-1185">Reference proteome</keyword>
<gene>
    <name evidence="1" type="ORF">QO002_005911</name>
</gene>
<reference evidence="1 2" key="1">
    <citation type="submission" date="2023-07" db="EMBL/GenBank/DDBJ databases">
        <title>Genomic Encyclopedia of Type Strains, Phase IV (KMG-IV): sequencing the most valuable type-strain genomes for metagenomic binning, comparative biology and taxonomic classification.</title>
        <authorList>
            <person name="Goeker M."/>
        </authorList>
    </citation>
    <scope>NUCLEOTIDE SEQUENCE [LARGE SCALE GENOMIC DNA]</scope>
    <source>
        <strain evidence="1 2">DSM 1112</strain>
    </source>
</reference>